<accession>A0A024PBK0</accession>
<keyword evidence="2" id="KW-0238">DNA-binding</keyword>
<reference evidence="7" key="1">
    <citation type="submission" date="2014-03" db="EMBL/GenBank/DDBJ databases">
        <authorList>
            <person name="Urmite Genomes U."/>
        </authorList>
    </citation>
    <scope>NUCLEOTIDE SEQUENCE [LARGE SCALE GENOMIC DNA]</scope>
    <source>
        <strain evidence="7">HD-03</strain>
    </source>
</reference>
<dbReference type="InterPro" id="IPR047640">
    <property type="entry name" value="RpiR-like"/>
</dbReference>
<dbReference type="CDD" id="cd05013">
    <property type="entry name" value="SIS_RpiR"/>
    <property type="match status" value="1"/>
</dbReference>
<dbReference type="Pfam" id="PF01418">
    <property type="entry name" value="HTH_6"/>
    <property type="match status" value="1"/>
</dbReference>
<dbReference type="InterPro" id="IPR036388">
    <property type="entry name" value="WH-like_DNA-bd_sf"/>
</dbReference>
<feature type="domain" description="HTH rpiR-type" evidence="4">
    <location>
        <begin position="3"/>
        <end position="79"/>
    </location>
</feature>
<proteinExistence type="predicted"/>
<dbReference type="Pfam" id="PF01380">
    <property type="entry name" value="SIS"/>
    <property type="match status" value="1"/>
</dbReference>
<dbReference type="Gene3D" id="1.10.10.10">
    <property type="entry name" value="Winged helix-like DNA-binding domain superfamily/Winged helix DNA-binding domain"/>
    <property type="match status" value="1"/>
</dbReference>
<dbReference type="PANTHER" id="PTHR30514">
    <property type="entry name" value="GLUCOKINASE"/>
    <property type="match status" value="1"/>
</dbReference>
<dbReference type="PROSITE" id="PS51464">
    <property type="entry name" value="SIS"/>
    <property type="match status" value="1"/>
</dbReference>
<name>A0A024PBK0_9BACI</name>
<gene>
    <name evidence="6" type="primary">ybbH_3</name>
    <name evidence="6" type="ORF">BN983_04150</name>
</gene>
<evidence type="ECO:0000313" key="7">
    <source>
        <dbReference type="Proteomes" id="UP000028868"/>
    </source>
</evidence>
<dbReference type="Proteomes" id="UP000028868">
    <property type="component" value="Unassembled WGS sequence"/>
</dbReference>
<reference evidence="6 7" key="2">
    <citation type="submission" date="2014-05" db="EMBL/GenBank/DDBJ databases">
        <title>Draft genome sequence of Halobacillus karajensis HK-03.</title>
        <authorList>
            <person name="Khelaifia S."/>
            <person name="Croce O."/>
            <person name="Lagier J.C."/>
            <person name="Raoult D."/>
        </authorList>
    </citation>
    <scope>NUCLEOTIDE SEQUENCE [LARGE SCALE GENOMIC DNA]</scope>
    <source>
        <strain evidence="6 7">HD-03</strain>
    </source>
</reference>
<dbReference type="SUPFAM" id="SSF46689">
    <property type="entry name" value="Homeodomain-like"/>
    <property type="match status" value="1"/>
</dbReference>
<evidence type="ECO:0000256" key="1">
    <source>
        <dbReference type="ARBA" id="ARBA00023015"/>
    </source>
</evidence>
<dbReference type="GO" id="GO:1901135">
    <property type="term" value="P:carbohydrate derivative metabolic process"/>
    <property type="evidence" value="ECO:0007669"/>
    <property type="project" value="InterPro"/>
</dbReference>
<dbReference type="OrthoDB" id="2930at2"/>
<evidence type="ECO:0000259" key="5">
    <source>
        <dbReference type="PROSITE" id="PS51464"/>
    </source>
</evidence>
<comment type="caution">
    <text evidence="6">The sequence shown here is derived from an EMBL/GenBank/DDBJ whole genome shotgun (WGS) entry which is preliminary data.</text>
</comment>
<sequence>MENNVYKKINEKIPKMSKSQRKIAQYILENPNEVPFLNVGKLAKCVGVSDATIVRFAIYLGFSGYPEFQEHIQSSVQQQLTAKERLQMSEEVYGNDDQGIIQVLSGDIKNIQTTMDHLNVKDFRKSIDHLLKARKVYIVANRSAASLGIFLHYYLDFILDHVDMLHSIEKDADLLHDLQEGDLVIGISYSRYTRSTVDVFAYAKEKGASTVALTDDLLSPLHQHTDVSLMASSQMPAFIDSFVAPLSVINALIIHTAKEKRDGFDEKLDTLEDVWNRFNIFY</sequence>
<dbReference type="PANTHER" id="PTHR30514:SF18">
    <property type="entry name" value="RPIR-FAMILY TRANSCRIPTIONAL REGULATOR"/>
    <property type="match status" value="1"/>
</dbReference>
<keyword evidence="7" id="KW-1185">Reference proteome</keyword>
<dbReference type="PROSITE" id="PS51071">
    <property type="entry name" value="HTH_RPIR"/>
    <property type="match status" value="1"/>
</dbReference>
<keyword evidence="1" id="KW-0805">Transcription regulation</keyword>
<dbReference type="InterPro" id="IPR009057">
    <property type="entry name" value="Homeodomain-like_sf"/>
</dbReference>
<evidence type="ECO:0000256" key="2">
    <source>
        <dbReference type="ARBA" id="ARBA00023125"/>
    </source>
</evidence>
<dbReference type="GO" id="GO:0003700">
    <property type="term" value="F:DNA-binding transcription factor activity"/>
    <property type="evidence" value="ECO:0007669"/>
    <property type="project" value="InterPro"/>
</dbReference>
<dbReference type="EMBL" id="CCDI010000010">
    <property type="protein sequence ID" value="CDQ25787.1"/>
    <property type="molecule type" value="Genomic_DNA"/>
</dbReference>
<dbReference type="InterPro" id="IPR000281">
    <property type="entry name" value="HTH_RpiR"/>
</dbReference>
<dbReference type="InterPro" id="IPR001347">
    <property type="entry name" value="SIS_dom"/>
</dbReference>
<dbReference type="AlphaFoldDB" id="A0A024PBK0"/>
<dbReference type="InterPro" id="IPR035472">
    <property type="entry name" value="RpiR-like_SIS"/>
</dbReference>
<protein>
    <submittedName>
        <fullName evidence="6">HTH-type transcriptional regulator YbbH</fullName>
    </submittedName>
</protein>
<keyword evidence="3" id="KW-0804">Transcription</keyword>
<dbReference type="SUPFAM" id="SSF53697">
    <property type="entry name" value="SIS domain"/>
    <property type="match status" value="1"/>
</dbReference>
<dbReference type="Gene3D" id="3.40.50.10490">
    <property type="entry name" value="Glucose-6-phosphate isomerase like protein, domain 1"/>
    <property type="match status" value="1"/>
</dbReference>
<evidence type="ECO:0000256" key="3">
    <source>
        <dbReference type="ARBA" id="ARBA00023163"/>
    </source>
</evidence>
<organism evidence="6 7">
    <name type="scientific">Halobacillus karajensis</name>
    <dbReference type="NCBI Taxonomy" id="195088"/>
    <lineage>
        <taxon>Bacteria</taxon>
        <taxon>Bacillati</taxon>
        <taxon>Bacillota</taxon>
        <taxon>Bacilli</taxon>
        <taxon>Bacillales</taxon>
        <taxon>Bacillaceae</taxon>
        <taxon>Halobacillus</taxon>
    </lineage>
</organism>
<feature type="domain" description="SIS" evidence="5">
    <location>
        <begin position="126"/>
        <end position="264"/>
    </location>
</feature>
<dbReference type="GO" id="GO:0003677">
    <property type="term" value="F:DNA binding"/>
    <property type="evidence" value="ECO:0007669"/>
    <property type="project" value="UniProtKB-KW"/>
</dbReference>
<dbReference type="RefSeq" id="WP_035511812.1">
    <property type="nucleotide sequence ID" value="NZ_CCDH010000009.1"/>
</dbReference>
<dbReference type="GO" id="GO:0097367">
    <property type="term" value="F:carbohydrate derivative binding"/>
    <property type="evidence" value="ECO:0007669"/>
    <property type="project" value="InterPro"/>
</dbReference>
<evidence type="ECO:0000259" key="4">
    <source>
        <dbReference type="PROSITE" id="PS51071"/>
    </source>
</evidence>
<evidence type="ECO:0000313" key="6">
    <source>
        <dbReference type="EMBL" id="CDQ25787.1"/>
    </source>
</evidence>
<dbReference type="InterPro" id="IPR046348">
    <property type="entry name" value="SIS_dom_sf"/>
</dbReference>